<dbReference type="RefSeq" id="WP_188515628.1">
    <property type="nucleotide sequence ID" value="NZ_BMGD01000008.1"/>
</dbReference>
<dbReference type="Pfam" id="PF05402">
    <property type="entry name" value="PqqD"/>
    <property type="match status" value="1"/>
</dbReference>
<dbReference type="Proteomes" id="UP000614261">
    <property type="component" value="Unassembled WGS sequence"/>
</dbReference>
<keyword evidence="2" id="KW-1185">Reference proteome</keyword>
<evidence type="ECO:0000313" key="2">
    <source>
        <dbReference type="Proteomes" id="UP000614261"/>
    </source>
</evidence>
<dbReference type="InterPro" id="IPR008792">
    <property type="entry name" value="PQQD"/>
</dbReference>
<protein>
    <recommendedName>
        <fullName evidence="3">PqqD family protein</fullName>
    </recommendedName>
</protein>
<gene>
    <name evidence="1" type="ORF">GCM10010833_33780</name>
</gene>
<name>A0ABQ1JRZ7_9SPHN</name>
<accession>A0ABQ1JRZ7</accession>
<sequence>MQTKYQRKPDVIAADMGGETVMLSVSTGKYFALSGIGQIIWDLMVEPRCVEEMVSAICQSHNVDETTCRKDCEAFLDDLARQGLAART</sequence>
<evidence type="ECO:0008006" key="3">
    <source>
        <dbReference type="Google" id="ProtNLM"/>
    </source>
</evidence>
<proteinExistence type="predicted"/>
<reference evidence="2" key="1">
    <citation type="journal article" date="2019" name="Int. J. Syst. Evol. Microbiol.">
        <title>The Global Catalogue of Microorganisms (GCM) 10K type strain sequencing project: providing services to taxonomists for standard genome sequencing and annotation.</title>
        <authorList>
            <consortium name="The Broad Institute Genomics Platform"/>
            <consortium name="The Broad Institute Genome Sequencing Center for Infectious Disease"/>
            <person name="Wu L."/>
            <person name="Ma J."/>
        </authorList>
    </citation>
    <scope>NUCLEOTIDE SEQUENCE [LARGE SCALE GENOMIC DNA]</scope>
    <source>
        <strain evidence="2">CGMCC 1.12851</strain>
    </source>
</reference>
<dbReference type="EMBL" id="BMGD01000008">
    <property type="protein sequence ID" value="GGB75780.1"/>
    <property type="molecule type" value="Genomic_DNA"/>
</dbReference>
<dbReference type="NCBIfam" id="NF033536">
    <property type="entry name" value="lasso_PqqD_Bac"/>
    <property type="match status" value="1"/>
</dbReference>
<dbReference type="Gene3D" id="1.10.10.1150">
    <property type="entry name" value="Coenzyme PQQ synthesis protein D (PqqD)"/>
    <property type="match status" value="1"/>
</dbReference>
<dbReference type="InterPro" id="IPR041881">
    <property type="entry name" value="PqqD_sf"/>
</dbReference>
<evidence type="ECO:0000313" key="1">
    <source>
        <dbReference type="EMBL" id="GGB75780.1"/>
    </source>
</evidence>
<organism evidence="1 2">
    <name type="scientific">Blastomonas aquatica</name>
    <dbReference type="NCBI Taxonomy" id="1510276"/>
    <lineage>
        <taxon>Bacteria</taxon>
        <taxon>Pseudomonadati</taxon>
        <taxon>Pseudomonadota</taxon>
        <taxon>Alphaproteobacteria</taxon>
        <taxon>Sphingomonadales</taxon>
        <taxon>Sphingomonadaceae</taxon>
        <taxon>Blastomonas</taxon>
    </lineage>
</organism>
<comment type="caution">
    <text evidence="1">The sequence shown here is derived from an EMBL/GenBank/DDBJ whole genome shotgun (WGS) entry which is preliminary data.</text>
</comment>